<keyword evidence="7" id="KW-0732">Signal</keyword>
<dbReference type="Proteomes" id="UP000012179">
    <property type="component" value="Chromosome"/>
</dbReference>
<dbReference type="Gene3D" id="1.10.760.10">
    <property type="entry name" value="Cytochrome c-like domain"/>
    <property type="match status" value="1"/>
</dbReference>
<evidence type="ECO:0000256" key="2">
    <source>
        <dbReference type="ARBA" id="ARBA00022617"/>
    </source>
</evidence>
<evidence type="ECO:0000256" key="6">
    <source>
        <dbReference type="PROSITE-ProRule" id="PRU00433"/>
    </source>
</evidence>
<dbReference type="AlphaFoldDB" id="A0A1W6SLZ3"/>
<keyword evidence="1" id="KW-0813">Transport</keyword>
<evidence type="ECO:0000256" key="1">
    <source>
        <dbReference type="ARBA" id="ARBA00022448"/>
    </source>
</evidence>
<dbReference type="InterPro" id="IPR050597">
    <property type="entry name" value="Cytochrome_c_Oxidase_Subunit"/>
</dbReference>
<evidence type="ECO:0000256" key="4">
    <source>
        <dbReference type="ARBA" id="ARBA00022982"/>
    </source>
</evidence>
<dbReference type="GO" id="GO:0009055">
    <property type="term" value="F:electron transfer activity"/>
    <property type="evidence" value="ECO:0007669"/>
    <property type="project" value="InterPro"/>
</dbReference>
<evidence type="ECO:0000313" key="10">
    <source>
        <dbReference type="Proteomes" id="UP000012179"/>
    </source>
</evidence>
<feature type="chain" id="PRO_5010859393" evidence="7">
    <location>
        <begin position="25"/>
        <end position="109"/>
    </location>
</feature>
<organism evidence="9 10">
    <name type="scientific">Nitrosospira lacus</name>
    <dbReference type="NCBI Taxonomy" id="1288494"/>
    <lineage>
        <taxon>Bacteria</taxon>
        <taxon>Pseudomonadati</taxon>
        <taxon>Pseudomonadota</taxon>
        <taxon>Betaproteobacteria</taxon>
        <taxon>Nitrosomonadales</taxon>
        <taxon>Nitrosomonadaceae</taxon>
        <taxon>Nitrosospira</taxon>
    </lineage>
</organism>
<keyword evidence="4" id="KW-0249">Electron transport</keyword>
<dbReference type="InterPro" id="IPR036909">
    <property type="entry name" value="Cyt_c-like_dom_sf"/>
</dbReference>
<dbReference type="PANTHER" id="PTHR33751">
    <property type="entry name" value="CBB3-TYPE CYTOCHROME C OXIDASE SUBUNIT FIXP"/>
    <property type="match status" value="1"/>
</dbReference>
<evidence type="ECO:0000259" key="8">
    <source>
        <dbReference type="PROSITE" id="PS51007"/>
    </source>
</evidence>
<feature type="signal peptide" evidence="7">
    <location>
        <begin position="1"/>
        <end position="24"/>
    </location>
</feature>
<dbReference type="RefSeq" id="WP_040851588.1">
    <property type="nucleotide sequence ID" value="NZ_CP021106.3"/>
</dbReference>
<dbReference type="eggNOG" id="COG2863">
    <property type="taxonomic scope" value="Bacteria"/>
</dbReference>
<dbReference type="EMBL" id="CP021106">
    <property type="protein sequence ID" value="ARO86805.1"/>
    <property type="molecule type" value="Genomic_DNA"/>
</dbReference>
<evidence type="ECO:0000256" key="3">
    <source>
        <dbReference type="ARBA" id="ARBA00022723"/>
    </source>
</evidence>
<dbReference type="KEGG" id="nlc:EBAPG3_002925"/>
<dbReference type="GO" id="GO:0046872">
    <property type="term" value="F:metal ion binding"/>
    <property type="evidence" value="ECO:0007669"/>
    <property type="project" value="UniProtKB-KW"/>
</dbReference>
<reference evidence="9 10" key="1">
    <citation type="journal article" date="2015" name="Int. J. Syst. Evol. Microbiol.">
        <title>Nitrosospira lacus sp. nov., a psychrotolerant, ammonia-oxidizing bacterium from sandy lake sediment.</title>
        <authorList>
            <person name="Urakawa H."/>
            <person name="Garcia J.C."/>
            <person name="Nielsen J.L."/>
            <person name="Le V.Q."/>
            <person name="Kozlowski J.A."/>
            <person name="Stein L.Y."/>
            <person name="Lim C.K."/>
            <person name="Pommerening-Roser A."/>
            <person name="Martens-Habbena W."/>
            <person name="Stahl D.A."/>
            <person name="Klotz M.G."/>
        </authorList>
    </citation>
    <scope>NUCLEOTIDE SEQUENCE [LARGE SCALE GENOMIC DNA]</scope>
    <source>
        <strain evidence="9 10">APG3</strain>
    </source>
</reference>
<accession>A0A1W6SLZ3</accession>
<name>A0A1W6SLZ3_9PROT</name>
<keyword evidence="10" id="KW-1185">Reference proteome</keyword>
<dbReference type="PANTHER" id="PTHR33751:SF9">
    <property type="entry name" value="CYTOCHROME C4"/>
    <property type="match status" value="1"/>
</dbReference>
<keyword evidence="5 6" id="KW-0408">Iron</keyword>
<dbReference type="InterPro" id="IPR009056">
    <property type="entry name" value="Cyt_c-like_dom"/>
</dbReference>
<keyword evidence="3 6" id="KW-0479">Metal-binding</keyword>
<dbReference type="OrthoDB" id="9796421at2"/>
<dbReference type="Pfam" id="PF00034">
    <property type="entry name" value="Cytochrom_C"/>
    <property type="match status" value="1"/>
</dbReference>
<keyword evidence="2 6" id="KW-0349">Heme</keyword>
<protein>
    <submittedName>
        <fullName evidence="9">Cytochrome C</fullName>
    </submittedName>
</protein>
<evidence type="ECO:0000256" key="7">
    <source>
        <dbReference type="SAM" id="SignalP"/>
    </source>
</evidence>
<evidence type="ECO:0000313" key="9">
    <source>
        <dbReference type="EMBL" id="ARO86805.1"/>
    </source>
</evidence>
<dbReference type="SUPFAM" id="SSF46626">
    <property type="entry name" value="Cytochrome c"/>
    <property type="match status" value="1"/>
</dbReference>
<sequence length="109" mass="11600">MKRPAIVNIFAWGLLLAFAGAAHAAGDPVAGKQKNAMCVGCHGIEGYRTSYPTVYNVPRIGGQHAEYLVKALQAYKTDARNHPSMKGIAATLSDQDMEDLAAYYAGSGK</sequence>
<gene>
    <name evidence="9" type="ORF">EBAPG3_002925</name>
</gene>
<dbReference type="PROSITE" id="PS51007">
    <property type="entry name" value="CYTC"/>
    <property type="match status" value="1"/>
</dbReference>
<proteinExistence type="predicted"/>
<dbReference type="GO" id="GO:0020037">
    <property type="term" value="F:heme binding"/>
    <property type="evidence" value="ECO:0007669"/>
    <property type="project" value="InterPro"/>
</dbReference>
<evidence type="ECO:0000256" key="5">
    <source>
        <dbReference type="ARBA" id="ARBA00023004"/>
    </source>
</evidence>
<feature type="domain" description="Cytochrome c" evidence="8">
    <location>
        <begin position="26"/>
        <end position="108"/>
    </location>
</feature>